<reference evidence="1" key="3">
    <citation type="submission" date="2025-09" db="UniProtKB">
        <authorList>
            <consortium name="Ensembl"/>
        </authorList>
    </citation>
    <scope>IDENTIFICATION</scope>
    <source>
        <strain evidence="1">Thoroughbred</strain>
    </source>
</reference>
<name>A0A3Q2LE88_HORSE</name>
<dbReference type="AlphaFoldDB" id="A0A3Q2LE88"/>
<dbReference type="Proteomes" id="UP000002281">
    <property type="component" value="Chromosome 4"/>
</dbReference>
<sequence>TNEKLFFGNGTKLSVLGK</sequence>
<evidence type="ECO:0000313" key="1">
    <source>
        <dbReference type="Ensembl" id="ENSECAP00000038823.1"/>
    </source>
</evidence>
<proteinExistence type="predicted"/>
<dbReference type="Bgee" id="ENSECAG00000032138">
    <property type="expression patterns" value="Expressed in leukocyte and 9 other cell types or tissues"/>
</dbReference>
<dbReference type="InParanoid" id="A0A3Q2LE88"/>
<reference evidence="1 2" key="1">
    <citation type="journal article" date="2009" name="Science">
        <title>Genome sequence, comparative analysis, and population genetics of the domestic horse.</title>
        <authorList>
            <consortium name="Broad Institute Genome Sequencing Platform"/>
            <consortium name="Broad Institute Whole Genome Assembly Team"/>
            <person name="Wade C.M."/>
            <person name="Giulotto E."/>
            <person name="Sigurdsson S."/>
            <person name="Zoli M."/>
            <person name="Gnerre S."/>
            <person name="Imsland F."/>
            <person name="Lear T.L."/>
            <person name="Adelson D.L."/>
            <person name="Bailey E."/>
            <person name="Bellone R.R."/>
            <person name="Bloecker H."/>
            <person name="Distl O."/>
            <person name="Edgar R.C."/>
            <person name="Garber M."/>
            <person name="Leeb T."/>
            <person name="Mauceli E."/>
            <person name="MacLeod J.N."/>
            <person name="Penedo M.C.T."/>
            <person name="Raison J.M."/>
            <person name="Sharpe T."/>
            <person name="Vogel J."/>
            <person name="Andersson L."/>
            <person name="Antczak D.F."/>
            <person name="Biagi T."/>
            <person name="Binns M.M."/>
            <person name="Chowdhary B.P."/>
            <person name="Coleman S.J."/>
            <person name="Della Valle G."/>
            <person name="Fryc S."/>
            <person name="Guerin G."/>
            <person name="Hasegawa T."/>
            <person name="Hill E.W."/>
            <person name="Jurka J."/>
            <person name="Kiialainen A."/>
            <person name="Lindgren G."/>
            <person name="Liu J."/>
            <person name="Magnani E."/>
            <person name="Mickelson J.R."/>
            <person name="Murray J."/>
            <person name="Nergadze S.G."/>
            <person name="Onofrio R."/>
            <person name="Pedroni S."/>
            <person name="Piras M.F."/>
            <person name="Raudsepp T."/>
            <person name="Rocchi M."/>
            <person name="Roeed K.H."/>
            <person name="Ryder O.A."/>
            <person name="Searle S."/>
            <person name="Skow L."/>
            <person name="Swinburne J.E."/>
            <person name="Syvaenen A.C."/>
            <person name="Tozaki T."/>
            <person name="Valberg S.J."/>
            <person name="Vaudin M."/>
            <person name="White J.R."/>
            <person name="Zody M.C."/>
            <person name="Lander E.S."/>
            <person name="Lindblad-Toh K."/>
        </authorList>
    </citation>
    <scope>NUCLEOTIDE SEQUENCE [LARGE SCALE GENOMIC DNA]</scope>
    <source>
        <strain evidence="1 2">Thoroughbred</strain>
    </source>
</reference>
<evidence type="ECO:0000313" key="2">
    <source>
        <dbReference type="Proteomes" id="UP000002281"/>
    </source>
</evidence>
<organism evidence="1 2">
    <name type="scientific">Equus caballus</name>
    <name type="common">Horse</name>
    <dbReference type="NCBI Taxonomy" id="9796"/>
    <lineage>
        <taxon>Eukaryota</taxon>
        <taxon>Metazoa</taxon>
        <taxon>Chordata</taxon>
        <taxon>Craniata</taxon>
        <taxon>Vertebrata</taxon>
        <taxon>Euteleostomi</taxon>
        <taxon>Mammalia</taxon>
        <taxon>Eutheria</taxon>
        <taxon>Laurasiatheria</taxon>
        <taxon>Perissodactyla</taxon>
        <taxon>Equidae</taxon>
        <taxon>Equus</taxon>
    </lineage>
</organism>
<dbReference type="Ensembl" id="ENSECAT00000033683.1">
    <property type="protein sequence ID" value="ENSECAP00000038823.1"/>
    <property type="gene ID" value="ENSECAG00000032138.1"/>
</dbReference>
<keyword evidence="2" id="KW-1185">Reference proteome</keyword>
<accession>A0A3Q2LE88</accession>
<protein>
    <submittedName>
        <fullName evidence="1">Uncharacterized protein</fullName>
    </submittedName>
</protein>
<reference evidence="1" key="2">
    <citation type="submission" date="2025-08" db="UniProtKB">
        <authorList>
            <consortium name="Ensembl"/>
        </authorList>
    </citation>
    <scope>IDENTIFICATION</scope>
    <source>
        <strain evidence="1">Thoroughbred</strain>
    </source>
</reference>